<evidence type="ECO:0000313" key="1">
    <source>
        <dbReference type="EMBL" id="MBB4026186.1"/>
    </source>
</evidence>
<protein>
    <submittedName>
        <fullName evidence="1">Uncharacterized protein</fullName>
    </submittedName>
</protein>
<organism evidence="1 2">
    <name type="scientific">Butyricimonas faecihominis</name>
    <dbReference type="NCBI Taxonomy" id="1472416"/>
    <lineage>
        <taxon>Bacteria</taxon>
        <taxon>Pseudomonadati</taxon>
        <taxon>Bacteroidota</taxon>
        <taxon>Bacteroidia</taxon>
        <taxon>Bacteroidales</taxon>
        <taxon>Odoribacteraceae</taxon>
        <taxon>Butyricimonas</taxon>
    </lineage>
</organism>
<evidence type="ECO:0000313" key="2">
    <source>
        <dbReference type="Proteomes" id="UP000546007"/>
    </source>
</evidence>
<dbReference type="PROSITE" id="PS51257">
    <property type="entry name" value="PROKAR_LIPOPROTEIN"/>
    <property type="match status" value="1"/>
</dbReference>
<accession>A0A7W6HWC3</accession>
<dbReference type="AlphaFoldDB" id="A0A7W6HWC3"/>
<reference evidence="1 2" key="1">
    <citation type="submission" date="2020-08" db="EMBL/GenBank/DDBJ databases">
        <title>Genomic Encyclopedia of Type Strains, Phase IV (KMG-IV): sequencing the most valuable type-strain genomes for metagenomic binning, comparative biology and taxonomic classification.</title>
        <authorList>
            <person name="Goeker M."/>
        </authorList>
    </citation>
    <scope>NUCLEOTIDE SEQUENCE [LARGE SCALE GENOMIC DNA]</scope>
    <source>
        <strain evidence="1 2">DSM 105721</strain>
    </source>
</reference>
<keyword evidence="2" id="KW-1185">Reference proteome</keyword>
<dbReference type="Proteomes" id="UP000546007">
    <property type="component" value="Unassembled WGS sequence"/>
</dbReference>
<sequence length="497" mass="55705">MKKNYVLLLFLFILGSGVFVSCYDDEPDVLADPDNAGINEMLNGITDPEVRKAIAWFEEHGQDASLARAGETHPLFSMMVPAWSYAFVRSSNDEYRTVEVPIWAYSRTLFTLPENAIAYDETGNSMYIQSLTRLVILTNKKKGTTQGFFMTLIPSKEYMDAKNFNVYRSTYLSREKDFDGYVYFHELDGSFANGWRYSNGKITHTVKMLENSGLARGGHYENVTYCYPVYRRVCTGYWQTTESGGREYVEVNCYEEYVRDECHTESVWVQDPDPQPGTGEGSGGDYKPDKNECPYGTPNCPGGSNCTCCSICKGPCKCEICHSDPCKCIRDIKLTIKSSTTGEQAVVRIGTTTERYYVPLYNVVLEAIDSTGKSIIENYEAIRFGVKYENGVAVVKGLQDEATYTIREFILAYCGESPSGDAWRIYGGHLLHAGPRDPKLGCNMYGCIGICNGRMGELNRKLLLYSNAKTEEALVQSEKFIVYVEAASKPSLVPINS</sequence>
<name>A0A7W6HWC3_9BACT</name>
<dbReference type="OrthoDB" id="1027665at2"/>
<dbReference type="EMBL" id="JACIES010000004">
    <property type="protein sequence ID" value="MBB4026186.1"/>
    <property type="molecule type" value="Genomic_DNA"/>
</dbReference>
<dbReference type="GeneID" id="93102407"/>
<dbReference type="RefSeq" id="WP_124316274.1">
    <property type="nucleotide sequence ID" value="NZ_AP028155.1"/>
</dbReference>
<gene>
    <name evidence="1" type="ORF">GGR14_001976</name>
</gene>
<comment type="caution">
    <text evidence="1">The sequence shown here is derived from an EMBL/GenBank/DDBJ whole genome shotgun (WGS) entry which is preliminary data.</text>
</comment>
<proteinExistence type="predicted"/>